<dbReference type="AlphaFoldDB" id="A0A6J6NDK6"/>
<evidence type="ECO:0000313" key="2">
    <source>
        <dbReference type="EMBL" id="CAB4684267.1"/>
    </source>
</evidence>
<protein>
    <submittedName>
        <fullName evidence="2">Unannotated protein</fullName>
    </submittedName>
</protein>
<organism evidence="2">
    <name type="scientific">freshwater metagenome</name>
    <dbReference type="NCBI Taxonomy" id="449393"/>
    <lineage>
        <taxon>unclassified sequences</taxon>
        <taxon>metagenomes</taxon>
        <taxon>ecological metagenomes</taxon>
    </lineage>
</organism>
<keyword evidence="1" id="KW-0472">Membrane</keyword>
<accession>A0A6J6NDK6</accession>
<gene>
    <name evidence="2" type="ORF">UFOPK2366_00398</name>
</gene>
<keyword evidence="1" id="KW-0812">Transmembrane</keyword>
<name>A0A6J6NDK6_9ZZZZ</name>
<evidence type="ECO:0000256" key="1">
    <source>
        <dbReference type="SAM" id="Phobius"/>
    </source>
</evidence>
<sequence length="90" mass="9607">MGARVLRTHVDDHGLVIVVFVVASTRCVLGSFGLAHAQHGAHFAKQFFGTELTARAQLLRAFAGLVQQACLSFVDHCHALVSSARGAFCT</sequence>
<feature type="transmembrane region" description="Helical" evidence="1">
    <location>
        <begin position="15"/>
        <end position="35"/>
    </location>
</feature>
<proteinExistence type="predicted"/>
<dbReference type="EMBL" id="CAEZXM010000052">
    <property type="protein sequence ID" value="CAB4684267.1"/>
    <property type="molecule type" value="Genomic_DNA"/>
</dbReference>
<reference evidence="2" key="1">
    <citation type="submission" date="2020-05" db="EMBL/GenBank/DDBJ databases">
        <authorList>
            <person name="Chiriac C."/>
            <person name="Salcher M."/>
            <person name="Ghai R."/>
            <person name="Kavagutti S V."/>
        </authorList>
    </citation>
    <scope>NUCLEOTIDE SEQUENCE</scope>
</reference>
<keyword evidence="1" id="KW-1133">Transmembrane helix</keyword>